<dbReference type="AlphaFoldDB" id="A0A194AGT8"/>
<keyword evidence="6" id="KW-0597">Phosphoprotein</keyword>
<dbReference type="CDD" id="cd00009">
    <property type="entry name" value="AAA"/>
    <property type="match status" value="1"/>
</dbReference>
<accession>A0A194AGT8</accession>
<dbReference type="EMBL" id="BDFE01000008">
    <property type="protein sequence ID" value="GAU07989.1"/>
    <property type="molecule type" value="Genomic_DNA"/>
</dbReference>
<dbReference type="PROSITE" id="PS50110">
    <property type="entry name" value="RESPONSE_REGULATORY"/>
    <property type="match status" value="1"/>
</dbReference>
<evidence type="ECO:0000256" key="3">
    <source>
        <dbReference type="ARBA" id="ARBA00023015"/>
    </source>
</evidence>
<dbReference type="PROSITE" id="PS00675">
    <property type="entry name" value="SIGMA54_INTERACT_1"/>
    <property type="match status" value="1"/>
</dbReference>
<keyword evidence="1" id="KW-0547">Nucleotide-binding</keyword>
<dbReference type="Proteomes" id="UP000095200">
    <property type="component" value="Unassembled WGS sequence"/>
</dbReference>
<dbReference type="OrthoDB" id="9763792at2"/>
<dbReference type="PANTHER" id="PTHR32071:SF117">
    <property type="entry name" value="PTS-DEPENDENT DIHYDROXYACETONE KINASE OPERON REGULATORY PROTEIN-RELATED"/>
    <property type="match status" value="1"/>
</dbReference>
<evidence type="ECO:0000256" key="2">
    <source>
        <dbReference type="ARBA" id="ARBA00022840"/>
    </source>
</evidence>
<feature type="domain" description="Sigma-54 factor interaction" evidence="7">
    <location>
        <begin position="147"/>
        <end position="376"/>
    </location>
</feature>
<dbReference type="InterPro" id="IPR025662">
    <property type="entry name" value="Sigma_54_int_dom_ATP-bd_1"/>
</dbReference>
<dbReference type="InterPro" id="IPR009057">
    <property type="entry name" value="Homeodomain-like_sf"/>
</dbReference>
<dbReference type="Gene3D" id="3.40.50.300">
    <property type="entry name" value="P-loop containing nucleotide triphosphate hydrolases"/>
    <property type="match status" value="1"/>
</dbReference>
<evidence type="ECO:0000259" key="8">
    <source>
        <dbReference type="PROSITE" id="PS50110"/>
    </source>
</evidence>
<dbReference type="SUPFAM" id="SSF52540">
    <property type="entry name" value="P-loop containing nucleoside triphosphate hydrolases"/>
    <property type="match status" value="1"/>
</dbReference>
<name>A0A194AGT8_9BACT</name>
<dbReference type="PANTHER" id="PTHR32071">
    <property type="entry name" value="TRANSCRIPTIONAL REGULATORY PROTEIN"/>
    <property type="match status" value="1"/>
</dbReference>
<dbReference type="PROSITE" id="PS00688">
    <property type="entry name" value="SIGMA54_INTERACT_3"/>
    <property type="match status" value="1"/>
</dbReference>
<dbReference type="InterPro" id="IPR027417">
    <property type="entry name" value="P-loop_NTPase"/>
</dbReference>
<keyword evidence="2" id="KW-0067">ATP-binding</keyword>
<dbReference type="Gene3D" id="1.10.10.60">
    <property type="entry name" value="Homeodomain-like"/>
    <property type="match status" value="1"/>
</dbReference>
<dbReference type="Pfam" id="PF25601">
    <property type="entry name" value="AAA_lid_14"/>
    <property type="match status" value="1"/>
</dbReference>
<dbReference type="Gene3D" id="3.40.50.2300">
    <property type="match status" value="1"/>
</dbReference>
<dbReference type="SMART" id="SM00382">
    <property type="entry name" value="AAA"/>
    <property type="match status" value="1"/>
</dbReference>
<keyword evidence="3" id="KW-0805">Transcription regulation</keyword>
<evidence type="ECO:0000256" key="5">
    <source>
        <dbReference type="ARBA" id="ARBA00023163"/>
    </source>
</evidence>
<evidence type="ECO:0000259" key="7">
    <source>
        <dbReference type="PROSITE" id="PS50045"/>
    </source>
</evidence>
<dbReference type="InterPro" id="IPR002078">
    <property type="entry name" value="Sigma_54_int"/>
</dbReference>
<keyword evidence="10" id="KW-1185">Reference proteome</keyword>
<dbReference type="GO" id="GO:0006355">
    <property type="term" value="P:regulation of DNA-templated transcription"/>
    <property type="evidence" value="ECO:0007669"/>
    <property type="project" value="InterPro"/>
</dbReference>
<dbReference type="STRING" id="1592317.DPF_0688"/>
<protein>
    <submittedName>
        <fullName evidence="9">Fis family transcriptional regulator</fullName>
    </submittedName>
</protein>
<evidence type="ECO:0000256" key="6">
    <source>
        <dbReference type="PROSITE-ProRule" id="PRU00169"/>
    </source>
</evidence>
<keyword evidence="4" id="KW-0238">DNA-binding</keyword>
<dbReference type="PROSITE" id="PS00676">
    <property type="entry name" value="SIGMA54_INTERACT_2"/>
    <property type="match status" value="1"/>
</dbReference>
<dbReference type="InterPro" id="IPR025944">
    <property type="entry name" value="Sigma_54_int_dom_CS"/>
</dbReference>
<dbReference type="SUPFAM" id="SSF52172">
    <property type="entry name" value="CheY-like"/>
    <property type="match status" value="1"/>
</dbReference>
<dbReference type="SMART" id="SM00448">
    <property type="entry name" value="REC"/>
    <property type="match status" value="1"/>
</dbReference>
<dbReference type="InterPro" id="IPR001789">
    <property type="entry name" value="Sig_transdc_resp-reg_receiver"/>
</dbReference>
<dbReference type="InterPro" id="IPR011006">
    <property type="entry name" value="CheY-like_superfamily"/>
</dbReference>
<evidence type="ECO:0000313" key="10">
    <source>
        <dbReference type="Proteomes" id="UP000095200"/>
    </source>
</evidence>
<dbReference type="FunFam" id="3.40.50.300:FF:000006">
    <property type="entry name" value="DNA-binding transcriptional regulator NtrC"/>
    <property type="match status" value="1"/>
</dbReference>
<dbReference type="GO" id="GO:0000160">
    <property type="term" value="P:phosphorelay signal transduction system"/>
    <property type="evidence" value="ECO:0007669"/>
    <property type="project" value="InterPro"/>
</dbReference>
<dbReference type="InterPro" id="IPR003593">
    <property type="entry name" value="AAA+_ATPase"/>
</dbReference>
<comment type="caution">
    <text evidence="9">The sequence shown here is derived from an EMBL/GenBank/DDBJ whole genome shotgun (WGS) entry which is preliminary data.</text>
</comment>
<keyword evidence="5" id="KW-0804">Transcription</keyword>
<dbReference type="Pfam" id="PF00158">
    <property type="entry name" value="Sigma54_activat"/>
    <property type="match status" value="1"/>
</dbReference>
<evidence type="ECO:0000256" key="1">
    <source>
        <dbReference type="ARBA" id="ARBA00022741"/>
    </source>
</evidence>
<dbReference type="GO" id="GO:0003677">
    <property type="term" value="F:DNA binding"/>
    <property type="evidence" value="ECO:0007669"/>
    <property type="project" value="UniProtKB-KW"/>
</dbReference>
<dbReference type="InterPro" id="IPR025943">
    <property type="entry name" value="Sigma_54_int_dom_ATP-bd_2"/>
</dbReference>
<organism evidence="9 10">
    <name type="scientific">Desulfoplanes formicivorans</name>
    <dbReference type="NCBI Taxonomy" id="1592317"/>
    <lineage>
        <taxon>Bacteria</taxon>
        <taxon>Pseudomonadati</taxon>
        <taxon>Thermodesulfobacteriota</taxon>
        <taxon>Desulfovibrionia</taxon>
        <taxon>Desulfovibrionales</taxon>
        <taxon>Desulfoplanaceae</taxon>
        <taxon>Desulfoplanes</taxon>
    </lineage>
</organism>
<feature type="modified residue" description="4-aspartylphosphate" evidence="6">
    <location>
        <position position="57"/>
    </location>
</feature>
<sequence length="464" mass="51187">MKNPVGILIVDDEKDFAVGLARLLGREYPDERIVAALSGHEALDFLRNGGFGLMLTDLNMPGKDGVTLLREAKEEFPDLSVVMLTAYGTVETAVDALKIGAYDFLTKPVEPAKLFQVVERGLERSRLLVENARLQEVIAQQCGTHELVGESKAIVRLKETLAAVALSDYTVLIRGESGTGKELVARTIHKLSSRKNRPMLTVNCPAIPDQLLESELFGHVKGAFTGADRDRKGIFVTADGGTLLLDEIGDISPGIQTKLLRALQDGEIRPVGSSTPISVNVRILASTNQPLEDKIKGNSFREDLYYRLNVLNLNVPSLRERKGDIALLAHHFLQTACKEMHAEPKKLSPEAVAYLTTQPWPGNVRELQNFIRRLAVFSSSEIIDMAHIRLVEGLDGTPGETSRELSPYKEAKEKVVDDFTRAYTEELLVMAHGNISEAARQSGLSRVALQKILKRLNIHAPQFK</sequence>
<dbReference type="Pfam" id="PF00072">
    <property type="entry name" value="Response_reg"/>
    <property type="match status" value="1"/>
</dbReference>
<proteinExistence type="predicted"/>
<feature type="domain" description="Response regulatory" evidence="8">
    <location>
        <begin position="6"/>
        <end position="122"/>
    </location>
</feature>
<gene>
    <name evidence="9" type="ORF">DPF_0688</name>
</gene>
<reference evidence="10" key="1">
    <citation type="submission" date="2016-06" db="EMBL/GenBank/DDBJ databases">
        <title>Draft genome sequence of Desulfoplanes formicivorans strain Pf12B.</title>
        <authorList>
            <person name="Watanabe M."/>
            <person name="Kojima H."/>
            <person name="Fukui M."/>
        </authorList>
    </citation>
    <scope>NUCLEOTIDE SEQUENCE [LARGE SCALE GENOMIC DNA]</scope>
    <source>
        <strain evidence="10">Pf12B</strain>
    </source>
</reference>
<dbReference type="GO" id="GO:0005524">
    <property type="term" value="F:ATP binding"/>
    <property type="evidence" value="ECO:0007669"/>
    <property type="project" value="UniProtKB-KW"/>
</dbReference>
<dbReference type="RefSeq" id="WP_069857480.1">
    <property type="nucleotide sequence ID" value="NZ_BDFE01000008.1"/>
</dbReference>
<dbReference type="InterPro" id="IPR058031">
    <property type="entry name" value="AAA_lid_NorR"/>
</dbReference>
<evidence type="ECO:0000256" key="4">
    <source>
        <dbReference type="ARBA" id="ARBA00023125"/>
    </source>
</evidence>
<dbReference type="PROSITE" id="PS50045">
    <property type="entry name" value="SIGMA54_INTERACT_4"/>
    <property type="match status" value="1"/>
</dbReference>
<evidence type="ECO:0000313" key="9">
    <source>
        <dbReference type="EMBL" id="GAU07989.1"/>
    </source>
</evidence>
<dbReference type="SUPFAM" id="SSF46689">
    <property type="entry name" value="Homeodomain-like"/>
    <property type="match status" value="1"/>
</dbReference>
<dbReference type="Gene3D" id="1.10.8.60">
    <property type="match status" value="1"/>
</dbReference>